<proteinExistence type="predicted"/>
<dbReference type="AlphaFoldDB" id="X6MAM3"/>
<feature type="region of interest" description="Disordered" evidence="1">
    <location>
        <begin position="199"/>
        <end position="224"/>
    </location>
</feature>
<evidence type="ECO:0000313" key="3">
    <source>
        <dbReference type="EMBL" id="ETO10090.1"/>
    </source>
</evidence>
<feature type="compositionally biased region" description="Basic and acidic residues" evidence="1">
    <location>
        <begin position="209"/>
        <end position="224"/>
    </location>
</feature>
<name>X6MAM3_RETFI</name>
<evidence type="ECO:0000256" key="1">
    <source>
        <dbReference type="SAM" id="MobiDB-lite"/>
    </source>
</evidence>
<sequence>VTDTTTAVVHSNSCNALRDNAKWIDNVCVEEVEIRNTILWLDDRTGGQFHHSMEDYCPFGLRLYGYSNTGHCNDQSSDSPLAKTLITLLKHYSQQKIDILTHKTQLFQSLFATWVDICRYLTKHGGVIYTPSVDTIEGFVQLFGPHLVSRWRDTVPQQMEVSAPILPNDISYVLLLLFIIIYYYLLSYTYQQHTHFRGTKLKKKKNRKRQDMEETNKVKQEEETKGMNIKEESIDNCSLSTTAATTYLQPPMKRQRLEADVKTMMLKKGEEKTMEKWKRERVDCEMRLSKPSDAQTRHTYFRYFLLPFLHDDPLHNICSDVWSYSGVMEDAVTECH</sequence>
<keyword evidence="2" id="KW-0812">Transmembrane</keyword>
<reference evidence="3 4" key="1">
    <citation type="journal article" date="2013" name="Curr. Biol.">
        <title>The Genome of the Foraminiferan Reticulomyxa filosa.</title>
        <authorList>
            <person name="Glockner G."/>
            <person name="Hulsmann N."/>
            <person name="Schleicher M."/>
            <person name="Noegel A.A."/>
            <person name="Eichinger L."/>
            <person name="Gallinger C."/>
            <person name="Pawlowski J."/>
            <person name="Sierra R."/>
            <person name="Euteneuer U."/>
            <person name="Pillet L."/>
            <person name="Moustafa A."/>
            <person name="Platzer M."/>
            <person name="Groth M."/>
            <person name="Szafranski K."/>
            <person name="Schliwa M."/>
        </authorList>
    </citation>
    <scope>NUCLEOTIDE SEQUENCE [LARGE SCALE GENOMIC DNA]</scope>
</reference>
<feature type="non-terminal residue" evidence="3">
    <location>
        <position position="1"/>
    </location>
</feature>
<accession>X6MAM3</accession>
<keyword evidence="4" id="KW-1185">Reference proteome</keyword>
<gene>
    <name evidence="3" type="ORF">RFI_27287</name>
</gene>
<keyword evidence="2" id="KW-1133">Transmembrane helix</keyword>
<protein>
    <submittedName>
        <fullName evidence="3">Uncharacterized protein</fullName>
    </submittedName>
</protein>
<evidence type="ECO:0000256" key="2">
    <source>
        <dbReference type="SAM" id="Phobius"/>
    </source>
</evidence>
<feature type="non-terminal residue" evidence="3">
    <location>
        <position position="336"/>
    </location>
</feature>
<keyword evidence="2" id="KW-0472">Membrane</keyword>
<organism evidence="3 4">
    <name type="scientific">Reticulomyxa filosa</name>
    <dbReference type="NCBI Taxonomy" id="46433"/>
    <lineage>
        <taxon>Eukaryota</taxon>
        <taxon>Sar</taxon>
        <taxon>Rhizaria</taxon>
        <taxon>Retaria</taxon>
        <taxon>Foraminifera</taxon>
        <taxon>Monothalamids</taxon>
        <taxon>Reticulomyxidae</taxon>
        <taxon>Reticulomyxa</taxon>
    </lineage>
</organism>
<comment type="caution">
    <text evidence="3">The sequence shown here is derived from an EMBL/GenBank/DDBJ whole genome shotgun (WGS) entry which is preliminary data.</text>
</comment>
<feature type="compositionally biased region" description="Basic residues" evidence="1">
    <location>
        <begin position="199"/>
        <end position="208"/>
    </location>
</feature>
<dbReference type="Proteomes" id="UP000023152">
    <property type="component" value="Unassembled WGS sequence"/>
</dbReference>
<dbReference type="EMBL" id="ASPP01023669">
    <property type="protein sequence ID" value="ETO10090.1"/>
    <property type="molecule type" value="Genomic_DNA"/>
</dbReference>
<feature type="transmembrane region" description="Helical" evidence="2">
    <location>
        <begin position="170"/>
        <end position="190"/>
    </location>
</feature>
<evidence type="ECO:0000313" key="4">
    <source>
        <dbReference type="Proteomes" id="UP000023152"/>
    </source>
</evidence>